<comment type="caution">
    <text evidence="2">The sequence shown here is derived from an EMBL/GenBank/DDBJ whole genome shotgun (WGS) entry which is preliminary data.</text>
</comment>
<gene>
    <name evidence="2" type="ORF">SVIO_071760</name>
</gene>
<reference evidence="2 3" key="1">
    <citation type="journal article" date="2020" name="Int. J. Syst. Evol. Microbiol.">
        <title>Reclassification of Streptomyces castelarensis and Streptomyces sporoclivatus as later heterotypic synonyms of Streptomyces antimycoticus.</title>
        <authorList>
            <person name="Komaki H."/>
            <person name="Tamura T."/>
        </authorList>
    </citation>
    <scope>NUCLEOTIDE SEQUENCE [LARGE SCALE GENOMIC DNA]</scope>
    <source>
        <strain evidence="2 3">NBRC 13459</strain>
    </source>
</reference>
<evidence type="ECO:0000256" key="1">
    <source>
        <dbReference type="SAM" id="MobiDB-lite"/>
    </source>
</evidence>
<evidence type="ECO:0000313" key="2">
    <source>
        <dbReference type="EMBL" id="GDY56553.1"/>
    </source>
</evidence>
<dbReference type="Proteomes" id="UP000301309">
    <property type="component" value="Unassembled WGS sequence"/>
</dbReference>
<keyword evidence="3" id="KW-1185">Reference proteome</keyword>
<accession>A0A4D4LEL7</accession>
<organism evidence="2 3">
    <name type="scientific">Streptomyces violaceusniger</name>
    <dbReference type="NCBI Taxonomy" id="68280"/>
    <lineage>
        <taxon>Bacteria</taxon>
        <taxon>Bacillati</taxon>
        <taxon>Actinomycetota</taxon>
        <taxon>Actinomycetes</taxon>
        <taxon>Kitasatosporales</taxon>
        <taxon>Streptomycetaceae</taxon>
        <taxon>Streptomyces</taxon>
        <taxon>Streptomyces violaceusniger group</taxon>
    </lineage>
</organism>
<protein>
    <submittedName>
        <fullName evidence="2">Uncharacterized protein</fullName>
    </submittedName>
</protein>
<proteinExistence type="predicted"/>
<name>A0A4D4LEL7_STRVO</name>
<feature type="compositionally biased region" description="Basic and acidic residues" evidence="1">
    <location>
        <begin position="16"/>
        <end position="25"/>
    </location>
</feature>
<feature type="region of interest" description="Disordered" evidence="1">
    <location>
        <begin position="1"/>
        <end position="59"/>
    </location>
</feature>
<dbReference type="EMBL" id="BJHW01000001">
    <property type="protein sequence ID" value="GDY56553.1"/>
    <property type="molecule type" value="Genomic_DNA"/>
</dbReference>
<evidence type="ECO:0000313" key="3">
    <source>
        <dbReference type="Proteomes" id="UP000301309"/>
    </source>
</evidence>
<sequence>MNAEELRRRLGGFQRGAREGHRDAAAEIAARGEPARRHGGPAGQTGAQNEGGTVEEARG</sequence>
<dbReference type="AlphaFoldDB" id="A0A4D4LEL7"/>